<dbReference type="SUPFAM" id="SSF52172">
    <property type="entry name" value="CheY-like"/>
    <property type="match status" value="1"/>
</dbReference>
<feature type="domain" description="Response regulatory" evidence="2">
    <location>
        <begin position="3"/>
        <end position="114"/>
    </location>
</feature>
<protein>
    <submittedName>
        <fullName evidence="4">Response regulator transcription factor</fullName>
    </submittedName>
</protein>
<dbReference type="PROSITE" id="PS50110">
    <property type="entry name" value="RESPONSE_REGULATORY"/>
    <property type="match status" value="1"/>
</dbReference>
<dbReference type="PROSITE" id="PS50930">
    <property type="entry name" value="HTH_LYTTR"/>
    <property type="match status" value="1"/>
</dbReference>
<dbReference type="SMART" id="SM00448">
    <property type="entry name" value="REC"/>
    <property type="match status" value="1"/>
</dbReference>
<dbReference type="PANTHER" id="PTHR37299:SF1">
    <property type="entry name" value="STAGE 0 SPORULATION PROTEIN A HOMOLOG"/>
    <property type="match status" value="1"/>
</dbReference>
<dbReference type="EMBL" id="JAGEVG010000008">
    <property type="protein sequence ID" value="MBO3098230.1"/>
    <property type="molecule type" value="Genomic_DNA"/>
</dbReference>
<feature type="modified residue" description="4-aspartylphosphate" evidence="1">
    <location>
        <position position="54"/>
    </location>
</feature>
<organism evidence="4 5">
    <name type="scientific">Gelidibacter pelagius</name>
    <dbReference type="NCBI Taxonomy" id="2819985"/>
    <lineage>
        <taxon>Bacteria</taxon>
        <taxon>Pseudomonadati</taxon>
        <taxon>Bacteroidota</taxon>
        <taxon>Flavobacteriia</taxon>
        <taxon>Flavobacteriales</taxon>
        <taxon>Flavobacteriaceae</taxon>
        <taxon>Gelidibacter</taxon>
    </lineage>
</organism>
<dbReference type="Gene3D" id="2.40.50.1020">
    <property type="entry name" value="LytTr DNA-binding domain"/>
    <property type="match status" value="1"/>
</dbReference>
<dbReference type="InterPro" id="IPR001789">
    <property type="entry name" value="Sig_transdc_resp-reg_receiver"/>
</dbReference>
<dbReference type="Proteomes" id="UP000681315">
    <property type="component" value="Unassembled WGS sequence"/>
</dbReference>
<name>A0ABS3SRB0_9FLAO</name>
<feature type="domain" description="HTH LytTR-type" evidence="3">
    <location>
        <begin position="140"/>
        <end position="242"/>
    </location>
</feature>
<dbReference type="Pfam" id="PF04397">
    <property type="entry name" value="LytTR"/>
    <property type="match status" value="1"/>
</dbReference>
<dbReference type="Gene3D" id="3.40.50.2300">
    <property type="match status" value="1"/>
</dbReference>
<proteinExistence type="predicted"/>
<evidence type="ECO:0000313" key="4">
    <source>
        <dbReference type="EMBL" id="MBO3098230.1"/>
    </source>
</evidence>
<dbReference type="RefSeq" id="WP_208233374.1">
    <property type="nucleotide sequence ID" value="NZ_JAGEVG010000008.1"/>
</dbReference>
<dbReference type="SMART" id="SM00850">
    <property type="entry name" value="LytTR"/>
    <property type="match status" value="1"/>
</dbReference>
<dbReference type="InterPro" id="IPR046947">
    <property type="entry name" value="LytR-like"/>
</dbReference>
<sequence>MKKVIIVDDESAGRKLIKEYLEDFMELILLGEANNGVDAVKIINEFKPDLVFLDIQMPGMTGFDVLKHLEELPQIIFSTAYDQYALKAFDVHAVDYLLKPYTKERFKVAIERLSKSSENNRARPLAESLLIETSKYPERILVQKQNKLVTIAVEDVIRIEAYGDYSKLVVTDDTYLSNYGISTLEEKLDDSVFIRVHRSSIVNLNKVKELSKYTKSYDITMENGDVVRVSRGYMKNIKKLMY</sequence>
<dbReference type="Pfam" id="PF00072">
    <property type="entry name" value="Response_reg"/>
    <property type="match status" value="1"/>
</dbReference>
<dbReference type="PANTHER" id="PTHR37299">
    <property type="entry name" value="TRANSCRIPTIONAL REGULATOR-RELATED"/>
    <property type="match status" value="1"/>
</dbReference>
<gene>
    <name evidence="4" type="ORF">J4051_08125</name>
</gene>
<dbReference type="InterPro" id="IPR011006">
    <property type="entry name" value="CheY-like_superfamily"/>
</dbReference>
<reference evidence="4 5" key="1">
    <citation type="submission" date="2021-03" db="EMBL/GenBank/DDBJ databases">
        <title>Gelidibacter sp. nov., isolated from costal sediment.</title>
        <authorList>
            <person name="Lun K.-Y."/>
        </authorList>
    </citation>
    <scope>NUCLEOTIDE SEQUENCE [LARGE SCALE GENOMIC DNA]</scope>
    <source>
        <strain evidence="4 5">DF109</strain>
    </source>
</reference>
<comment type="caution">
    <text evidence="4">The sequence shown here is derived from an EMBL/GenBank/DDBJ whole genome shotgun (WGS) entry which is preliminary data.</text>
</comment>
<evidence type="ECO:0000259" key="2">
    <source>
        <dbReference type="PROSITE" id="PS50110"/>
    </source>
</evidence>
<accession>A0ABS3SRB0</accession>
<dbReference type="InterPro" id="IPR007492">
    <property type="entry name" value="LytTR_DNA-bd_dom"/>
</dbReference>
<evidence type="ECO:0000256" key="1">
    <source>
        <dbReference type="PROSITE-ProRule" id="PRU00169"/>
    </source>
</evidence>
<evidence type="ECO:0000313" key="5">
    <source>
        <dbReference type="Proteomes" id="UP000681315"/>
    </source>
</evidence>
<keyword evidence="5" id="KW-1185">Reference proteome</keyword>
<keyword evidence="1" id="KW-0597">Phosphoprotein</keyword>
<evidence type="ECO:0000259" key="3">
    <source>
        <dbReference type="PROSITE" id="PS50930"/>
    </source>
</evidence>